<proteinExistence type="predicted"/>
<organism evidence="1 2">
    <name type="scientific">Pseudomonas indica</name>
    <dbReference type="NCBI Taxonomy" id="137658"/>
    <lineage>
        <taxon>Bacteria</taxon>
        <taxon>Pseudomonadati</taxon>
        <taxon>Pseudomonadota</taxon>
        <taxon>Gammaproteobacteria</taxon>
        <taxon>Pseudomonadales</taxon>
        <taxon>Pseudomonadaceae</taxon>
        <taxon>Pseudomonas</taxon>
    </lineage>
</organism>
<gene>
    <name evidence="1" type="ORF">SAMN05216186_10278</name>
</gene>
<evidence type="ECO:0000313" key="1">
    <source>
        <dbReference type="EMBL" id="SDJ60314.1"/>
    </source>
</evidence>
<keyword evidence="2" id="KW-1185">Reference proteome</keyword>
<dbReference type="Proteomes" id="UP000198706">
    <property type="component" value="Unassembled WGS sequence"/>
</dbReference>
<accession>A0A1G8V383</accession>
<dbReference type="AlphaFoldDB" id="A0A1G8V383"/>
<protein>
    <recommendedName>
        <fullName evidence="3">DUF3509 domain-containing protein</fullName>
    </recommendedName>
</protein>
<evidence type="ECO:0000313" key="2">
    <source>
        <dbReference type="Proteomes" id="UP000198706"/>
    </source>
</evidence>
<evidence type="ECO:0008006" key="3">
    <source>
        <dbReference type="Google" id="ProtNLM"/>
    </source>
</evidence>
<dbReference type="RefSeq" id="WP_084336873.1">
    <property type="nucleotide sequence ID" value="NZ_FNFD01000002.1"/>
</dbReference>
<sequence length="101" mass="10963">MSLFTLSENAIQRLAAQVNLSGTFNHIARSANGQHQVSIRLTTDRGPELTLATVEMGAERHSIRLSSTDRARHLTLAEFIGDIANGRVDRAVTAPARRNAA</sequence>
<dbReference type="EMBL" id="FNFD01000002">
    <property type="protein sequence ID" value="SDJ60314.1"/>
    <property type="molecule type" value="Genomic_DNA"/>
</dbReference>
<reference evidence="1 2" key="1">
    <citation type="submission" date="2016-10" db="EMBL/GenBank/DDBJ databases">
        <authorList>
            <person name="de Groot N.N."/>
        </authorList>
    </citation>
    <scope>NUCLEOTIDE SEQUENCE [LARGE SCALE GENOMIC DNA]</scope>
    <source>
        <strain evidence="1 2">JCM 21544</strain>
    </source>
</reference>
<dbReference type="STRING" id="137658.SAMN05216186_10278"/>
<name>A0A1G8V383_9PSED</name>